<keyword evidence="2" id="KW-1185">Reference proteome</keyword>
<accession>A0AAV2H4M7</accession>
<organism evidence="1 2">
    <name type="scientific">Lymnaea stagnalis</name>
    <name type="common">Great pond snail</name>
    <name type="synonym">Helix stagnalis</name>
    <dbReference type="NCBI Taxonomy" id="6523"/>
    <lineage>
        <taxon>Eukaryota</taxon>
        <taxon>Metazoa</taxon>
        <taxon>Spiralia</taxon>
        <taxon>Lophotrochozoa</taxon>
        <taxon>Mollusca</taxon>
        <taxon>Gastropoda</taxon>
        <taxon>Heterobranchia</taxon>
        <taxon>Euthyneura</taxon>
        <taxon>Panpulmonata</taxon>
        <taxon>Hygrophila</taxon>
        <taxon>Lymnaeoidea</taxon>
        <taxon>Lymnaeidae</taxon>
        <taxon>Lymnaea</taxon>
    </lineage>
</organism>
<dbReference type="EMBL" id="CAXITT010000027">
    <property type="protein sequence ID" value="CAL1528098.1"/>
    <property type="molecule type" value="Genomic_DNA"/>
</dbReference>
<reference evidence="1 2" key="1">
    <citation type="submission" date="2024-04" db="EMBL/GenBank/DDBJ databases">
        <authorList>
            <consortium name="Genoscope - CEA"/>
            <person name="William W."/>
        </authorList>
    </citation>
    <scope>NUCLEOTIDE SEQUENCE [LARGE SCALE GENOMIC DNA]</scope>
</reference>
<evidence type="ECO:0000313" key="1">
    <source>
        <dbReference type="EMBL" id="CAL1528098.1"/>
    </source>
</evidence>
<feature type="non-terminal residue" evidence="1">
    <location>
        <position position="1"/>
    </location>
</feature>
<dbReference type="InterPro" id="IPR052579">
    <property type="entry name" value="Zinc_finger_SWIM"/>
</dbReference>
<gene>
    <name evidence="1" type="ORF">GSLYS_00002268001</name>
</gene>
<name>A0AAV2H4M7_LYMST</name>
<protein>
    <submittedName>
        <fullName evidence="1">Uncharacterized protein</fullName>
    </submittedName>
</protein>
<dbReference type="PANTHER" id="PTHR31569">
    <property type="entry name" value="SWIM-TYPE DOMAIN-CONTAINING PROTEIN"/>
    <property type="match status" value="1"/>
</dbReference>
<dbReference type="PANTHER" id="PTHR31569:SF4">
    <property type="entry name" value="SWIM-TYPE DOMAIN-CONTAINING PROTEIN"/>
    <property type="match status" value="1"/>
</dbReference>
<dbReference type="Proteomes" id="UP001497497">
    <property type="component" value="Unassembled WGS sequence"/>
</dbReference>
<comment type="caution">
    <text evidence="1">The sequence shown here is derived from an EMBL/GenBank/DDBJ whole genome shotgun (WGS) entry which is preliminary data.</text>
</comment>
<proteinExistence type="predicted"/>
<sequence>SVFVSSFTTNLTKTVFVDKNMAEMCAIRTCLPDVSIRLCAFHNATLSSLESCPLTATAVKKALQQRKLPAPQISCILDLFAEKKSCRALSQFILLRDKISDISYPEVVLYFQSNWWNCPQLWAASLVESATFHINTTNHAETSETSDKKIKQVLTSKTPLSVL</sequence>
<evidence type="ECO:0000313" key="2">
    <source>
        <dbReference type="Proteomes" id="UP001497497"/>
    </source>
</evidence>
<dbReference type="AlphaFoldDB" id="A0AAV2H4M7"/>